<organism evidence="1 2">
    <name type="scientific">Sphingobacterium daejeonense</name>
    <dbReference type="NCBI Taxonomy" id="371142"/>
    <lineage>
        <taxon>Bacteria</taxon>
        <taxon>Pseudomonadati</taxon>
        <taxon>Bacteroidota</taxon>
        <taxon>Sphingobacteriia</taxon>
        <taxon>Sphingobacteriales</taxon>
        <taxon>Sphingobacteriaceae</taxon>
        <taxon>Sphingobacterium</taxon>
    </lineage>
</organism>
<protein>
    <submittedName>
        <fullName evidence="1">Uncharacterized protein</fullName>
    </submittedName>
</protein>
<keyword evidence="2" id="KW-1185">Reference proteome</keyword>
<proteinExistence type="predicted"/>
<name>A0ABW3RMC9_9SPHI</name>
<reference evidence="2" key="1">
    <citation type="journal article" date="2019" name="Int. J. Syst. Evol. Microbiol.">
        <title>The Global Catalogue of Microorganisms (GCM) 10K type strain sequencing project: providing services to taxonomists for standard genome sequencing and annotation.</title>
        <authorList>
            <consortium name="The Broad Institute Genomics Platform"/>
            <consortium name="The Broad Institute Genome Sequencing Center for Infectious Disease"/>
            <person name="Wu L."/>
            <person name="Ma J."/>
        </authorList>
    </citation>
    <scope>NUCLEOTIDE SEQUENCE [LARGE SCALE GENOMIC DNA]</scope>
    <source>
        <strain evidence="2">CCUG 52468</strain>
    </source>
</reference>
<dbReference type="Proteomes" id="UP001597205">
    <property type="component" value="Unassembled WGS sequence"/>
</dbReference>
<gene>
    <name evidence="1" type="ORF">ACFQ2C_12130</name>
</gene>
<evidence type="ECO:0000313" key="2">
    <source>
        <dbReference type="Proteomes" id="UP001597205"/>
    </source>
</evidence>
<comment type="caution">
    <text evidence="1">The sequence shown here is derived from an EMBL/GenBank/DDBJ whole genome shotgun (WGS) entry which is preliminary data.</text>
</comment>
<sequence>MNSTVFIKAGNQSKYIVRTSEFGPFLVSVVEDRILRISGENLFQAIIESLINLRGVDHNLIVLKEFEDWKEGMSWLME</sequence>
<dbReference type="RefSeq" id="WP_099370466.1">
    <property type="nucleotide sequence ID" value="NZ_JBHTKY010000017.1"/>
</dbReference>
<evidence type="ECO:0000313" key="1">
    <source>
        <dbReference type="EMBL" id="MFD1166355.1"/>
    </source>
</evidence>
<accession>A0ABW3RMC9</accession>
<dbReference type="EMBL" id="JBHTKY010000017">
    <property type="protein sequence ID" value="MFD1166355.1"/>
    <property type="molecule type" value="Genomic_DNA"/>
</dbReference>